<protein>
    <submittedName>
        <fullName evidence="1">Uncharacterized protein</fullName>
    </submittedName>
</protein>
<name>A0ACD1HIC9_9EURO</name>
<accession>A0ACD1HIC9</accession>
<evidence type="ECO:0000313" key="2">
    <source>
        <dbReference type="Proteomes" id="UP000249661"/>
    </source>
</evidence>
<gene>
    <name evidence="1" type="ORF">BO66DRAFT_238440</name>
</gene>
<dbReference type="EMBL" id="KZ824940">
    <property type="protein sequence ID" value="RAH73266.1"/>
    <property type="molecule type" value="Genomic_DNA"/>
</dbReference>
<dbReference type="Proteomes" id="UP000249661">
    <property type="component" value="Unassembled WGS sequence"/>
</dbReference>
<reference evidence="1" key="1">
    <citation type="submission" date="2018-02" db="EMBL/GenBank/DDBJ databases">
        <title>The genomes of Aspergillus section Nigri reveals drivers in fungal speciation.</title>
        <authorList>
            <consortium name="DOE Joint Genome Institute"/>
            <person name="Vesth T.C."/>
            <person name="Nybo J."/>
            <person name="Theobald S."/>
            <person name="Brandl J."/>
            <person name="Frisvad J.C."/>
            <person name="Nielsen K.F."/>
            <person name="Lyhne E.K."/>
            <person name="Kogle M.E."/>
            <person name="Kuo A."/>
            <person name="Riley R."/>
            <person name="Clum A."/>
            <person name="Nolan M."/>
            <person name="Lipzen A."/>
            <person name="Salamov A."/>
            <person name="Henrissat B."/>
            <person name="Wiebenga A."/>
            <person name="De vries R.P."/>
            <person name="Grigoriev I.V."/>
            <person name="Mortensen U.H."/>
            <person name="Andersen M.R."/>
            <person name="Baker S.E."/>
        </authorList>
    </citation>
    <scope>NUCLEOTIDE SEQUENCE</scope>
    <source>
        <strain evidence="1">CBS 121060</strain>
    </source>
</reference>
<keyword evidence="2" id="KW-1185">Reference proteome</keyword>
<proteinExistence type="predicted"/>
<evidence type="ECO:0000313" key="1">
    <source>
        <dbReference type="EMBL" id="RAH73266.1"/>
    </source>
</evidence>
<sequence>MRSPGCGCCAAYSGLRTNCGVRSPYQWQRGRTRAGGGLTVVYPWPLCINWGNSSPRFVAGAAVFQDQRSTQSSRDPRPHGVNASRCQPGLSSRHRISLPLLRSSTNESPSLAVEAGESLYRRLRGEHLQPYLCNMPGFSESITCYSVDNGTLIDVPAIPAISCRLRWRCG</sequence>
<organism evidence="1 2">
    <name type="scientific">Aspergillus aculeatinus CBS 121060</name>
    <dbReference type="NCBI Taxonomy" id="1448322"/>
    <lineage>
        <taxon>Eukaryota</taxon>
        <taxon>Fungi</taxon>
        <taxon>Dikarya</taxon>
        <taxon>Ascomycota</taxon>
        <taxon>Pezizomycotina</taxon>
        <taxon>Eurotiomycetes</taxon>
        <taxon>Eurotiomycetidae</taxon>
        <taxon>Eurotiales</taxon>
        <taxon>Aspergillaceae</taxon>
        <taxon>Aspergillus</taxon>
        <taxon>Aspergillus subgen. Circumdati</taxon>
    </lineage>
</organism>